<name>A0ABQ4ZMA7_9ASTR</name>
<evidence type="ECO:0000313" key="3">
    <source>
        <dbReference type="Proteomes" id="UP001151760"/>
    </source>
</evidence>
<organism evidence="2 3">
    <name type="scientific">Tanacetum coccineum</name>
    <dbReference type="NCBI Taxonomy" id="301880"/>
    <lineage>
        <taxon>Eukaryota</taxon>
        <taxon>Viridiplantae</taxon>
        <taxon>Streptophyta</taxon>
        <taxon>Embryophyta</taxon>
        <taxon>Tracheophyta</taxon>
        <taxon>Spermatophyta</taxon>
        <taxon>Magnoliopsida</taxon>
        <taxon>eudicotyledons</taxon>
        <taxon>Gunneridae</taxon>
        <taxon>Pentapetalae</taxon>
        <taxon>asterids</taxon>
        <taxon>campanulids</taxon>
        <taxon>Asterales</taxon>
        <taxon>Asteraceae</taxon>
        <taxon>Asteroideae</taxon>
        <taxon>Anthemideae</taxon>
        <taxon>Anthemidinae</taxon>
        <taxon>Tanacetum</taxon>
    </lineage>
</organism>
<protein>
    <submittedName>
        <fullName evidence="2">Uncharacterized protein</fullName>
    </submittedName>
</protein>
<dbReference type="Proteomes" id="UP001151760">
    <property type="component" value="Unassembled WGS sequence"/>
</dbReference>
<comment type="caution">
    <text evidence="2">The sequence shown here is derived from an EMBL/GenBank/DDBJ whole genome shotgun (WGS) entry which is preliminary data.</text>
</comment>
<gene>
    <name evidence="2" type="ORF">Tco_0774014</name>
</gene>
<feature type="compositionally biased region" description="Basic and acidic residues" evidence="1">
    <location>
        <begin position="102"/>
        <end position="112"/>
    </location>
</feature>
<evidence type="ECO:0000256" key="1">
    <source>
        <dbReference type="SAM" id="MobiDB-lite"/>
    </source>
</evidence>
<reference evidence="2" key="2">
    <citation type="submission" date="2022-01" db="EMBL/GenBank/DDBJ databases">
        <authorList>
            <person name="Yamashiro T."/>
            <person name="Shiraishi A."/>
            <person name="Satake H."/>
            <person name="Nakayama K."/>
        </authorList>
    </citation>
    <scope>NUCLEOTIDE SEQUENCE</scope>
</reference>
<accession>A0ABQ4ZMA7</accession>
<sequence>MFFMSSSTPVDTLSEYEMKQKLYDMMQKSCSILAHDKHLELYNALMNLMGVDGSATKGDLDCTPSQHKRSHDDQDPPKDREGEKKSKRRRKDVGGSSSKKGKAQEDSPHYETAEDTEEPRQVDVQAHELVVVEDEPEEHELIIDSVLLFGKCMKKFLNKDKITKEDLEGPAFELIKKRFKNSVELEYGIEQCHLALTDKIDWANTEGNKFHNDLSKPLPLTVPPGRKKIPISYFFNNDLEYLKYRNKKKMYVLSVTKIKAARYEDEGIEKMITYLWSPSIQKYNRDAKLGIHY</sequence>
<keyword evidence="3" id="KW-1185">Reference proteome</keyword>
<feature type="region of interest" description="Disordered" evidence="1">
    <location>
        <begin position="57"/>
        <end position="122"/>
    </location>
</feature>
<feature type="compositionally biased region" description="Basic and acidic residues" evidence="1">
    <location>
        <begin position="70"/>
        <end position="84"/>
    </location>
</feature>
<evidence type="ECO:0000313" key="2">
    <source>
        <dbReference type="EMBL" id="GJS91378.1"/>
    </source>
</evidence>
<reference evidence="2" key="1">
    <citation type="journal article" date="2022" name="Int. J. Mol. Sci.">
        <title>Draft Genome of Tanacetum Coccineum: Genomic Comparison of Closely Related Tanacetum-Family Plants.</title>
        <authorList>
            <person name="Yamashiro T."/>
            <person name="Shiraishi A."/>
            <person name="Nakayama K."/>
            <person name="Satake H."/>
        </authorList>
    </citation>
    <scope>NUCLEOTIDE SEQUENCE</scope>
</reference>
<proteinExistence type="predicted"/>
<dbReference type="EMBL" id="BQNB010011500">
    <property type="protein sequence ID" value="GJS91378.1"/>
    <property type="molecule type" value="Genomic_DNA"/>
</dbReference>